<dbReference type="InterPro" id="IPR011650">
    <property type="entry name" value="Peptidase_M20_dimer"/>
</dbReference>
<feature type="binding site" evidence="2">
    <location>
        <position position="361"/>
    </location>
    <ligand>
        <name>Mn(2+)</name>
        <dbReference type="ChEBI" id="CHEBI:29035"/>
        <label>2</label>
    </ligand>
</feature>
<comment type="cofactor">
    <cofactor evidence="2">
        <name>Mn(2+)</name>
        <dbReference type="ChEBI" id="CHEBI:29035"/>
    </cofactor>
    <text evidence="2">The Mn(2+) ion enhances activity.</text>
</comment>
<evidence type="ECO:0000313" key="4">
    <source>
        <dbReference type="EMBL" id="QEX17566.1"/>
    </source>
</evidence>
<accession>A0A5J6MRS4</accession>
<evidence type="ECO:0000256" key="2">
    <source>
        <dbReference type="PIRSR" id="PIRSR005962-1"/>
    </source>
</evidence>
<dbReference type="PANTHER" id="PTHR11014">
    <property type="entry name" value="PEPTIDASE M20 FAMILY MEMBER"/>
    <property type="match status" value="1"/>
</dbReference>
<feature type="binding site" evidence="2">
    <location>
        <position position="104"/>
    </location>
    <ligand>
        <name>Mn(2+)</name>
        <dbReference type="ChEBI" id="CHEBI:29035"/>
        <label>2</label>
    </ligand>
</feature>
<reference evidence="4 5" key="1">
    <citation type="submission" date="2019-08" db="EMBL/GenBank/DDBJ databases">
        <title>Hyperibacter terrae gen. nov., sp. nov. and Hyperibacter viscosus sp. nov., two new members in the family Rhodospirillaceae isolated from the rhizosphere of Hypericum perforatum.</title>
        <authorList>
            <person name="Noviana Z."/>
        </authorList>
    </citation>
    <scope>NUCLEOTIDE SEQUENCE [LARGE SCALE GENOMIC DNA]</scope>
    <source>
        <strain evidence="4 5">R5913</strain>
    </source>
</reference>
<dbReference type="PIRSF" id="PIRSF005962">
    <property type="entry name" value="Pept_M20D_amidohydro"/>
    <property type="match status" value="1"/>
</dbReference>
<dbReference type="InterPro" id="IPR036264">
    <property type="entry name" value="Bact_exopeptidase_dim_dom"/>
</dbReference>
<dbReference type="Gene3D" id="3.40.630.10">
    <property type="entry name" value="Zn peptidases"/>
    <property type="match status" value="1"/>
</dbReference>
<dbReference type="Pfam" id="PF01546">
    <property type="entry name" value="Peptidase_M20"/>
    <property type="match status" value="1"/>
</dbReference>
<dbReference type="EMBL" id="CP042906">
    <property type="protein sequence ID" value="QEX17566.1"/>
    <property type="molecule type" value="Genomic_DNA"/>
</dbReference>
<name>A0A5J6MRS4_9PROT</name>
<feature type="domain" description="Peptidase M20 dimerisation" evidence="3">
    <location>
        <begin position="187"/>
        <end position="263"/>
    </location>
</feature>
<keyword evidence="5" id="KW-1185">Reference proteome</keyword>
<dbReference type="AlphaFoldDB" id="A0A5J6MRS4"/>
<dbReference type="KEGG" id="htq:FRZ44_28660"/>
<feature type="binding site" evidence="2">
    <location>
        <position position="102"/>
    </location>
    <ligand>
        <name>Mn(2+)</name>
        <dbReference type="ChEBI" id="CHEBI:29035"/>
        <label>2</label>
    </ligand>
</feature>
<dbReference type="CDD" id="cd05666">
    <property type="entry name" value="M20_Acy1-like"/>
    <property type="match status" value="1"/>
</dbReference>
<dbReference type="GO" id="GO:0050118">
    <property type="term" value="F:N-acetyldiaminopimelate deacetylase activity"/>
    <property type="evidence" value="ECO:0007669"/>
    <property type="project" value="UniProtKB-ARBA"/>
</dbReference>
<keyword evidence="2" id="KW-0464">Manganese</keyword>
<keyword evidence="2" id="KW-0479">Metal-binding</keyword>
<gene>
    <name evidence="4" type="ORF">FRZ44_28660</name>
</gene>
<evidence type="ECO:0000313" key="5">
    <source>
        <dbReference type="Proteomes" id="UP000326202"/>
    </source>
</evidence>
<proteinExistence type="predicted"/>
<dbReference type="Proteomes" id="UP000326202">
    <property type="component" value="Chromosome"/>
</dbReference>
<feature type="binding site" evidence="2">
    <location>
        <position position="137"/>
    </location>
    <ligand>
        <name>Mn(2+)</name>
        <dbReference type="ChEBI" id="CHEBI:29035"/>
        <label>2</label>
    </ligand>
</feature>
<keyword evidence="1 4" id="KW-0378">Hydrolase</keyword>
<dbReference type="GO" id="GO:0019877">
    <property type="term" value="P:diaminopimelate biosynthetic process"/>
    <property type="evidence" value="ECO:0007669"/>
    <property type="project" value="UniProtKB-ARBA"/>
</dbReference>
<dbReference type="RefSeq" id="WP_151177814.1">
    <property type="nucleotide sequence ID" value="NZ_CP042906.1"/>
</dbReference>
<dbReference type="NCBIfam" id="TIGR01891">
    <property type="entry name" value="amidohydrolases"/>
    <property type="match status" value="1"/>
</dbReference>
<dbReference type="Pfam" id="PF07687">
    <property type="entry name" value="M20_dimer"/>
    <property type="match status" value="1"/>
</dbReference>
<dbReference type="FunFam" id="3.30.70.360:FF:000001">
    <property type="entry name" value="N-acetyldiaminopimelate deacetylase"/>
    <property type="match status" value="1"/>
</dbReference>
<sequence length="391" mass="42437">MPIINRIAEFQADMTAWRRDLHAHPETAFEEHRTSDFVAAKLEGFGIAVHRGLAGTGVVGTLKGSAPGSRAIALRADMDALHILEENGFAHKSRNQGKMHACGHDGHTTMLLGAARYLAETRNFAGTVHFIFQPAEENEGGGRVMVADGLFEKFPVDSVYGMHNWPHLPPGQFGVRTGPMMASYDIFEIIVIGKGSHGAMPHHGIDPLLTGAHIVTALQSIVSRNVAPLDAAVVSVTQIHGGDAWNVIPESCVIRGTCRSFEPRIQDSIEPAIRRIAEGVCQSFGATMTLRYERRYPPTINTAAETDFAVSVAEQVVGAERVDRNYMQTMGSEDFAFMLQAKPGCYIFLGGGTAEKGGVLHNAHYDFNDETLPVGASYWARLVETAMPRSA</sequence>
<dbReference type="GO" id="GO:0046872">
    <property type="term" value="F:metal ion binding"/>
    <property type="evidence" value="ECO:0007669"/>
    <property type="project" value="UniProtKB-KW"/>
</dbReference>
<dbReference type="PANTHER" id="PTHR11014:SF63">
    <property type="entry name" value="METALLOPEPTIDASE, PUTATIVE (AFU_ORTHOLOGUE AFUA_6G09600)-RELATED"/>
    <property type="match status" value="1"/>
</dbReference>
<feature type="binding site" evidence="2">
    <location>
        <position position="163"/>
    </location>
    <ligand>
        <name>Mn(2+)</name>
        <dbReference type="ChEBI" id="CHEBI:29035"/>
        <label>2</label>
    </ligand>
</feature>
<dbReference type="SUPFAM" id="SSF53187">
    <property type="entry name" value="Zn-dependent exopeptidases"/>
    <property type="match status" value="1"/>
</dbReference>
<organism evidence="4 5">
    <name type="scientific">Hypericibacter terrae</name>
    <dbReference type="NCBI Taxonomy" id="2602015"/>
    <lineage>
        <taxon>Bacteria</taxon>
        <taxon>Pseudomonadati</taxon>
        <taxon>Pseudomonadota</taxon>
        <taxon>Alphaproteobacteria</taxon>
        <taxon>Rhodospirillales</taxon>
        <taxon>Dongiaceae</taxon>
        <taxon>Hypericibacter</taxon>
    </lineage>
</organism>
<protein>
    <submittedName>
        <fullName evidence="4">Amidohydrolase</fullName>
    </submittedName>
</protein>
<dbReference type="OrthoDB" id="9777385at2"/>
<evidence type="ECO:0000259" key="3">
    <source>
        <dbReference type="Pfam" id="PF07687"/>
    </source>
</evidence>
<dbReference type="InterPro" id="IPR017439">
    <property type="entry name" value="Amidohydrolase"/>
</dbReference>
<dbReference type="InterPro" id="IPR002933">
    <property type="entry name" value="Peptidase_M20"/>
</dbReference>
<dbReference type="SUPFAM" id="SSF55031">
    <property type="entry name" value="Bacterial exopeptidase dimerisation domain"/>
    <property type="match status" value="1"/>
</dbReference>
<evidence type="ECO:0000256" key="1">
    <source>
        <dbReference type="ARBA" id="ARBA00022801"/>
    </source>
</evidence>
<dbReference type="Gene3D" id="3.30.70.360">
    <property type="match status" value="1"/>
</dbReference>